<evidence type="ECO:0000313" key="11">
    <source>
        <dbReference type="Proteomes" id="UP000010290"/>
    </source>
</evidence>
<dbReference type="InterPro" id="IPR011014">
    <property type="entry name" value="MscS_channel_TM-2"/>
</dbReference>
<evidence type="ECO:0000256" key="7">
    <source>
        <dbReference type="SAM" id="Phobius"/>
    </source>
</evidence>
<feature type="transmembrane region" description="Helical" evidence="7">
    <location>
        <begin position="115"/>
        <end position="132"/>
    </location>
</feature>
<dbReference type="InterPro" id="IPR023408">
    <property type="entry name" value="MscS_beta-dom_sf"/>
</dbReference>
<evidence type="ECO:0000256" key="2">
    <source>
        <dbReference type="ARBA" id="ARBA00008017"/>
    </source>
</evidence>
<comment type="similarity">
    <text evidence="2">Belongs to the MscS (TC 1.A.23) family.</text>
</comment>
<dbReference type="InterPro" id="IPR006686">
    <property type="entry name" value="MscS_channel_CS"/>
</dbReference>
<keyword evidence="11" id="KW-1185">Reference proteome</keyword>
<keyword evidence="3" id="KW-1003">Cell membrane</keyword>
<dbReference type="OrthoDB" id="9775207at2"/>
<evidence type="ECO:0000259" key="9">
    <source>
        <dbReference type="Pfam" id="PF21082"/>
    </source>
</evidence>
<dbReference type="EMBL" id="AKKN01000003">
    <property type="protein sequence ID" value="EKT60976.1"/>
    <property type="molecule type" value="Genomic_DNA"/>
</dbReference>
<evidence type="ECO:0000256" key="6">
    <source>
        <dbReference type="ARBA" id="ARBA00023136"/>
    </source>
</evidence>
<dbReference type="Gene3D" id="2.30.30.60">
    <property type="match status" value="1"/>
</dbReference>
<keyword evidence="5 7" id="KW-1133">Transmembrane helix</keyword>
<gene>
    <name evidence="10" type="ORF">OO7_02776</name>
</gene>
<evidence type="ECO:0000256" key="3">
    <source>
        <dbReference type="ARBA" id="ARBA00022475"/>
    </source>
</evidence>
<dbReference type="RefSeq" id="WP_008914434.1">
    <property type="nucleotide sequence ID" value="NZ_CM001773.1"/>
</dbReference>
<keyword evidence="4 7" id="KW-0812">Transmembrane</keyword>
<comment type="subcellular location">
    <subcellularLocation>
        <location evidence="1">Cell membrane</location>
        <topology evidence="1">Multi-pass membrane protein</topology>
    </subcellularLocation>
</comment>
<name>K8WLZ5_9GAMM</name>
<dbReference type="GO" id="GO:0005886">
    <property type="term" value="C:plasma membrane"/>
    <property type="evidence" value="ECO:0007669"/>
    <property type="project" value="UniProtKB-SubCell"/>
</dbReference>
<dbReference type="HOGENOM" id="CLU_037945_0_0_6"/>
<accession>K8WLZ5</accession>
<proteinExistence type="inferred from homology"/>
<dbReference type="PANTHER" id="PTHR43634:SF2">
    <property type="entry name" value="LOW CONDUCTANCE MECHANOSENSITIVE CHANNEL YNAI"/>
    <property type="match status" value="1"/>
</dbReference>
<dbReference type="AlphaFoldDB" id="K8WLZ5"/>
<organism evidence="10 11">
    <name type="scientific">Providencia sneebia DSM 19967</name>
    <dbReference type="NCBI Taxonomy" id="1141660"/>
    <lineage>
        <taxon>Bacteria</taxon>
        <taxon>Pseudomonadati</taxon>
        <taxon>Pseudomonadota</taxon>
        <taxon>Gammaproteobacteria</taxon>
        <taxon>Enterobacterales</taxon>
        <taxon>Morganellaceae</taxon>
        <taxon>Providencia</taxon>
    </lineage>
</organism>
<dbReference type="SUPFAM" id="SSF82689">
    <property type="entry name" value="Mechanosensitive channel protein MscS (YggB), C-terminal domain"/>
    <property type="match status" value="1"/>
</dbReference>
<dbReference type="Gene3D" id="3.30.70.100">
    <property type="match status" value="1"/>
</dbReference>
<dbReference type="SUPFAM" id="SSF82861">
    <property type="entry name" value="Mechanosensitive channel protein MscS (YggB), transmembrane region"/>
    <property type="match status" value="1"/>
</dbReference>
<reference evidence="10 11" key="1">
    <citation type="journal article" date="2012" name="BMC Genomics">
        <title>Comparative genomics of bacteria in the genus Providencia isolated from wild Drosophila melanogaster.</title>
        <authorList>
            <person name="Galac M.R."/>
            <person name="Lazzaro B.P."/>
        </authorList>
    </citation>
    <scope>NUCLEOTIDE SEQUENCE [LARGE SCALE GENOMIC DNA]</scope>
    <source>
        <strain evidence="10 11">DSM 19967</strain>
    </source>
</reference>
<evidence type="ECO:0000256" key="1">
    <source>
        <dbReference type="ARBA" id="ARBA00004651"/>
    </source>
</evidence>
<feature type="transmembrane region" description="Helical" evidence="7">
    <location>
        <begin position="12"/>
        <end position="32"/>
    </location>
</feature>
<dbReference type="Pfam" id="PF00924">
    <property type="entry name" value="MS_channel_2nd"/>
    <property type="match status" value="1"/>
</dbReference>
<comment type="caution">
    <text evidence="10">The sequence shown here is derived from an EMBL/GenBank/DDBJ whole genome shotgun (WGS) entry which is preliminary data.</text>
</comment>
<feature type="domain" description="Mechanosensitive ion channel MscS C-terminal" evidence="9">
    <location>
        <begin position="245"/>
        <end position="321"/>
    </location>
</feature>
<dbReference type="PATRIC" id="fig|1141660.3.peg.561"/>
<dbReference type="InterPro" id="IPR011066">
    <property type="entry name" value="MscS_channel_C_sf"/>
</dbReference>
<evidence type="ECO:0000313" key="10">
    <source>
        <dbReference type="EMBL" id="EKT60976.1"/>
    </source>
</evidence>
<feature type="domain" description="Mechanosensitive ion channel MscS" evidence="8">
    <location>
        <begin position="161"/>
        <end position="228"/>
    </location>
</feature>
<dbReference type="InterPro" id="IPR049278">
    <property type="entry name" value="MS_channel_C"/>
</dbReference>
<dbReference type="PROSITE" id="PS01246">
    <property type="entry name" value="UPF0003"/>
    <property type="match status" value="1"/>
</dbReference>
<sequence length="333" mass="38387">MFQALFEKLNNHSIVLILYLIIFIILEIIIYLKKYKSLFIHIIQVAAECLFVILLMQFIDTIKVKLGLSFIPTSFINFMILIFISIILIKKSFLLINRLEKYQVTRGNNPTSAHIIARVIKVFVFFSIILIFGQQFGLSISGLMAFGGFGSIIIGMAGKEVISNFLSGIILYFDRPFNNGDWISSPDKNIAGTVIEIGWRMTKILTFDHRPLYVPNSLFSSITIENNSHMTHRRVDFSLRLRYQDTDKISPIIEDIRALLKQDPNIDTEQTLLVYFNEVTDSSLNIMVYCFTKTVVWAEWLAAQQNIYFNIINIIKSHDAELAYPTQNIYLDK</sequence>
<feature type="transmembrane region" description="Helical" evidence="7">
    <location>
        <begin position="39"/>
        <end position="59"/>
    </location>
</feature>
<dbReference type="InterPro" id="IPR006685">
    <property type="entry name" value="MscS_channel_2nd"/>
</dbReference>
<dbReference type="SUPFAM" id="SSF50182">
    <property type="entry name" value="Sm-like ribonucleoproteins"/>
    <property type="match status" value="1"/>
</dbReference>
<evidence type="ECO:0000256" key="4">
    <source>
        <dbReference type="ARBA" id="ARBA00022692"/>
    </source>
</evidence>
<dbReference type="GO" id="GO:0008381">
    <property type="term" value="F:mechanosensitive monoatomic ion channel activity"/>
    <property type="evidence" value="ECO:0007669"/>
    <property type="project" value="UniProtKB-ARBA"/>
</dbReference>
<dbReference type="InterPro" id="IPR010920">
    <property type="entry name" value="LSM_dom_sf"/>
</dbReference>
<feature type="transmembrane region" description="Helical" evidence="7">
    <location>
        <begin position="71"/>
        <end position="94"/>
    </location>
</feature>
<dbReference type="Pfam" id="PF21082">
    <property type="entry name" value="MS_channel_3rd"/>
    <property type="match status" value="1"/>
</dbReference>
<evidence type="ECO:0000259" key="8">
    <source>
        <dbReference type="Pfam" id="PF00924"/>
    </source>
</evidence>
<protein>
    <submittedName>
        <fullName evidence="10">MscS family inner membrane protein YnaI</fullName>
    </submittedName>
</protein>
<dbReference type="Gene3D" id="1.10.287.1260">
    <property type="match status" value="1"/>
</dbReference>
<dbReference type="Proteomes" id="UP000010290">
    <property type="component" value="Chromosome"/>
</dbReference>
<dbReference type="InterPro" id="IPR045042">
    <property type="entry name" value="YnaI-like"/>
</dbReference>
<keyword evidence="6 7" id="KW-0472">Membrane</keyword>
<dbReference type="PANTHER" id="PTHR43634">
    <property type="entry name" value="OW CONDUCTANCE MECHANOSENSITIVE CHANNEL"/>
    <property type="match status" value="1"/>
</dbReference>
<evidence type="ECO:0000256" key="5">
    <source>
        <dbReference type="ARBA" id="ARBA00022989"/>
    </source>
</evidence>